<keyword evidence="2" id="KW-1185">Reference proteome</keyword>
<accession>A0ACB7XA36</accession>
<reference evidence="1 2" key="1">
    <citation type="journal article" date="2021" name="Hortic Res">
        <title>High-quality reference genome and annotation aids understanding of berry development for evergreen blueberry (Vaccinium darrowii).</title>
        <authorList>
            <person name="Yu J."/>
            <person name="Hulse-Kemp A.M."/>
            <person name="Babiker E."/>
            <person name="Staton M."/>
        </authorList>
    </citation>
    <scope>NUCLEOTIDE SEQUENCE [LARGE SCALE GENOMIC DNA]</scope>
    <source>
        <strain evidence="2">cv. NJ 8807/NJ 8810</strain>
        <tissue evidence="1">Young leaf</tissue>
    </source>
</reference>
<organism evidence="1 2">
    <name type="scientific">Vaccinium darrowii</name>
    <dbReference type="NCBI Taxonomy" id="229202"/>
    <lineage>
        <taxon>Eukaryota</taxon>
        <taxon>Viridiplantae</taxon>
        <taxon>Streptophyta</taxon>
        <taxon>Embryophyta</taxon>
        <taxon>Tracheophyta</taxon>
        <taxon>Spermatophyta</taxon>
        <taxon>Magnoliopsida</taxon>
        <taxon>eudicotyledons</taxon>
        <taxon>Gunneridae</taxon>
        <taxon>Pentapetalae</taxon>
        <taxon>asterids</taxon>
        <taxon>Ericales</taxon>
        <taxon>Ericaceae</taxon>
        <taxon>Vaccinioideae</taxon>
        <taxon>Vaccinieae</taxon>
        <taxon>Vaccinium</taxon>
    </lineage>
</organism>
<dbReference type="EMBL" id="CM037156">
    <property type="protein sequence ID" value="KAH7837632.1"/>
    <property type="molecule type" value="Genomic_DNA"/>
</dbReference>
<evidence type="ECO:0000313" key="1">
    <source>
        <dbReference type="EMBL" id="KAH7837632.1"/>
    </source>
</evidence>
<protein>
    <submittedName>
        <fullName evidence="1">Uncharacterized protein</fullName>
    </submittedName>
</protein>
<dbReference type="Proteomes" id="UP000828048">
    <property type="component" value="Chromosome 6"/>
</dbReference>
<name>A0ACB7XA36_9ERIC</name>
<sequence length="242" mass="26647">MFPNTNGTGIEPEPIRNGVRGHVRRVSKEDGEFMQVKESAARNDKMGKRAAGDQSRQQSRTKSANRGDDETREGGALIPPFGKWDEKNPESEDFTGKFERARVDRNEPGKPPSQLGTPTSSFTSQGNPNSDDSAKPPRTTTTHHHLHPPPQPPTTITATTHHHLHPPPQPPTTITATTPPPPLATTHHHHPPPPPPPTTTSTHHPNHHHRHYPTTTSSHHAPPPPPPPATMHHRHLPPNHHL</sequence>
<comment type="caution">
    <text evidence="1">The sequence shown here is derived from an EMBL/GenBank/DDBJ whole genome shotgun (WGS) entry which is preliminary data.</text>
</comment>
<gene>
    <name evidence="1" type="ORF">Vadar_016075</name>
</gene>
<proteinExistence type="predicted"/>
<evidence type="ECO:0000313" key="2">
    <source>
        <dbReference type="Proteomes" id="UP000828048"/>
    </source>
</evidence>